<protein>
    <submittedName>
        <fullName evidence="4">Ribonuclease H</fullName>
    </submittedName>
</protein>
<dbReference type="EMBL" id="UYYG01001167">
    <property type="protein sequence ID" value="VDN58328.1"/>
    <property type="molecule type" value="Genomic_DNA"/>
</dbReference>
<dbReference type="Proteomes" id="UP000274756">
    <property type="component" value="Unassembled WGS sequence"/>
</dbReference>
<dbReference type="WBParaSite" id="DME_0000441801-mRNA-1">
    <property type="protein sequence ID" value="DME_0000441801-mRNA-1"/>
    <property type="gene ID" value="DME_0000441801"/>
</dbReference>
<sequence>MRSDYDKEVHAGLMVISVIKTNLLCDLIGAADYNDKNVWYEVMGVIGYLSGVKHSLFPRVTKRSLLAHYLPLAGAIGHTCYMAHILTPHLLSSLIIICRYLGLLRLNIWPGNYLPIFGTPSLEYLA</sequence>
<organism evidence="2 4">
    <name type="scientific">Dracunculus medinensis</name>
    <name type="common">Guinea worm</name>
    <dbReference type="NCBI Taxonomy" id="318479"/>
    <lineage>
        <taxon>Eukaryota</taxon>
        <taxon>Metazoa</taxon>
        <taxon>Ecdysozoa</taxon>
        <taxon>Nematoda</taxon>
        <taxon>Chromadorea</taxon>
        <taxon>Rhabditida</taxon>
        <taxon>Spirurina</taxon>
        <taxon>Dracunculoidea</taxon>
        <taxon>Dracunculidae</taxon>
        <taxon>Dracunculus</taxon>
    </lineage>
</organism>
<dbReference type="AlphaFoldDB" id="A0A0N4UB57"/>
<dbReference type="Proteomes" id="UP000038040">
    <property type="component" value="Unplaced"/>
</dbReference>
<evidence type="ECO:0000313" key="1">
    <source>
        <dbReference type="EMBL" id="VDN58328.1"/>
    </source>
</evidence>
<name>A0A0N4UB57_DRAME</name>
<accession>A0A0N4UB57</accession>
<keyword evidence="3" id="KW-1185">Reference proteome</keyword>
<reference evidence="1 3" key="2">
    <citation type="submission" date="2018-11" db="EMBL/GenBank/DDBJ databases">
        <authorList>
            <consortium name="Pathogen Informatics"/>
        </authorList>
    </citation>
    <scope>NUCLEOTIDE SEQUENCE [LARGE SCALE GENOMIC DNA]</scope>
</reference>
<proteinExistence type="predicted"/>
<evidence type="ECO:0000313" key="3">
    <source>
        <dbReference type="Proteomes" id="UP000274756"/>
    </source>
</evidence>
<evidence type="ECO:0000313" key="2">
    <source>
        <dbReference type="Proteomes" id="UP000038040"/>
    </source>
</evidence>
<gene>
    <name evidence="1" type="ORF">DME_LOCUS8301</name>
</gene>
<evidence type="ECO:0000313" key="4">
    <source>
        <dbReference type="WBParaSite" id="DME_0000441801-mRNA-1"/>
    </source>
</evidence>
<reference evidence="4" key="1">
    <citation type="submission" date="2017-02" db="UniProtKB">
        <authorList>
            <consortium name="WormBaseParasite"/>
        </authorList>
    </citation>
    <scope>IDENTIFICATION</scope>
</reference>